<sequence>MAHYTFKLSMGIEGLASWIRQNHPNAVSKKSMTDFSGRRIVVDATNICYEMWSACFRDVVKGTDVIANEVDRREVTSRCLTRLYDFLRRVISCGVLPVFVFDGEYSQDKAEHAHIKRKATKDRARDRLKLLDEEIASLDPALRKGKYLEERRKILCQVEGPEEEMQMMKMVLLNTPLPCMQAKGEAEKLCSQLCYEGKVDAVLSSDSDNLPNGCLMLLTKMLGTEDGEVSEAFSLPVILESTGLSFSSFVDFCIMAGCDYNNNIPGIGIVRSFELISKYGSIDNLPSTYRNKPLDREILNHQRCRELFALQRSEDMTDEIVLDLGEGDAETLRELGVFWGNDLSSLLFTLPSMEEQTIVTRL</sequence>
<dbReference type="GO" id="GO:0017108">
    <property type="term" value="F:5'-flap endonuclease activity"/>
    <property type="evidence" value="ECO:0007669"/>
    <property type="project" value="TreeGrafter"/>
</dbReference>
<keyword evidence="6" id="KW-0460">Magnesium</keyword>
<dbReference type="SMART" id="SM00279">
    <property type="entry name" value="HhH2"/>
    <property type="match status" value="1"/>
</dbReference>
<dbReference type="EMBL" id="LT907979">
    <property type="protein sequence ID" value="SOB74499.1"/>
    <property type="molecule type" value="Genomic_DNA"/>
</dbReference>
<keyword evidence="4 9" id="KW-0255">Endonuclease</keyword>
<organism evidence="9">
    <name type="scientific">Cedratvirus lausannensis</name>
    <dbReference type="NCBI Taxonomy" id="2023205"/>
    <lineage>
        <taxon>Viruses</taxon>
        <taxon>Pithoviruses</taxon>
        <taxon>Orthocedratvirinae</taxon>
        <taxon>Alphacedratvirus</taxon>
        <taxon>Alphacedratvirus francolausannense</taxon>
    </lineage>
</organism>
<keyword evidence="5" id="KW-0378">Hydrolase</keyword>
<evidence type="ECO:0000313" key="10">
    <source>
        <dbReference type="Proteomes" id="UP000274850"/>
    </source>
</evidence>
<dbReference type="Gene3D" id="1.10.150.20">
    <property type="entry name" value="5' to 3' exonuclease, C-terminal subdomain"/>
    <property type="match status" value="1"/>
</dbReference>
<evidence type="ECO:0000259" key="8">
    <source>
        <dbReference type="SMART" id="SM00485"/>
    </source>
</evidence>
<evidence type="ECO:0000313" key="9">
    <source>
        <dbReference type="EMBL" id="SOB74499.1"/>
    </source>
</evidence>
<feature type="domain" description="XPG N-terminal" evidence="8">
    <location>
        <begin position="10"/>
        <end position="124"/>
    </location>
</feature>
<dbReference type="PANTHER" id="PTHR11081:SF9">
    <property type="entry name" value="FLAP ENDONUCLEASE 1"/>
    <property type="match status" value="1"/>
</dbReference>
<dbReference type="GO" id="GO:0046872">
    <property type="term" value="F:metal ion binding"/>
    <property type="evidence" value="ECO:0007669"/>
    <property type="project" value="UniProtKB-KW"/>
</dbReference>
<evidence type="ECO:0000256" key="1">
    <source>
        <dbReference type="ARBA" id="ARBA00001946"/>
    </source>
</evidence>
<dbReference type="Proteomes" id="UP000274850">
    <property type="component" value="Segment"/>
</dbReference>
<dbReference type="GO" id="GO:0003677">
    <property type="term" value="F:DNA binding"/>
    <property type="evidence" value="ECO:0007669"/>
    <property type="project" value="InterPro"/>
</dbReference>
<dbReference type="InterPro" id="IPR006085">
    <property type="entry name" value="XPG_DNA_repair_N"/>
</dbReference>
<dbReference type="InterPro" id="IPR006084">
    <property type="entry name" value="XPG/Rad2"/>
</dbReference>
<reference evidence="9" key="1">
    <citation type="submission" date="2017-08" db="EMBL/GenBank/DDBJ databases">
        <authorList>
            <person name="de Groot N.N."/>
        </authorList>
    </citation>
    <scope>NUCLEOTIDE SEQUENCE</scope>
</reference>
<dbReference type="SUPFAM" id="SSF88723">
    <property type="entry name" value="PIN domain-like"/>
    <property type="match status" value="1"/>
</dbReference>
<feature type="domain" description="XPG-I" evidence="7">
    <location>
        <begin position="173"/>
        <end position="244"/>
    </location>
</feature>
<evidence type="ECO:0000259" key="7">
    <source>
        <dbReference type="SMART" id="SM00484"/>
    </source>
</evidence>
<dbReference type="InterPro" id="IPR008918">
    <property type="entry name" value="HhH2"/>
</dbReference>
<evidence type="ECO:0000256" key="5">
    <source>
        <dbReference type="ARBA" id="ARBA00022801"/>
    </source>
</evidence>
<protein>
    <submittedName>
        <fullName evidence="9">Flap endonuclease 1</fullName>
    </submittedName>
</protein>
<dbReference type="Pfam" id="PF00867">
    <property type="entry name" value="XPG_I"/>
    <property type="match status" value="1"/>
</dbReference>
<gene>
    <name evidence="9" type="ORF">BQ9231_00616</name>
</gene>
<accession>A0A285PY07</accession>
<keyword evidence="2" id="KW-0540">Nuclease</keyword>
<dbReference type="SUPFAM" id="SSF47807">
    <property type="entry name" value="5' to 3' exonuclease, C-terminal subdomain"/>
    <property type="match status" value="1"/>
</dbReference>
<name>A0A285PY07_9VIRU</name>
<keyword evidence="10" id="KW-1185">Reference proteome</keyword>
<evidence type="ECO:0000256" key="6">
    <source>
        <dbReference type="ARBA" id="ARBA00022842"/>
    </source>
</evidence>
<dbReference type="Pfam" id="PF00752">
    <property type="entry name" value="XPG_N"/>
    <property type="match status" value="1"/>
</dbReference>
<proteinExistence type="predicted"/>
<dbReference type="InterPro" id="IPR029060">
    <property type="entry name" value="PIN-like_dom_sf"/>
</dbReference>
<evidence type="ECO:0000256" key="2">
    <source>
        <dbReference type="ARBA" id="ARBA00022722"/>
    </source>
</evidence>
<dbReference type="SMART" id="SM00484">
    <property type="entry name" value="XPGI"/>
    <property type="match status" value="1"/>
</dbReference>
<comment type="cofactor">
    <cofactor evidence="1">
        <name>Mg(2+)</name>
        <dbReference type="ChEBI" id="CHEBI:18420"/>
    </cofactor>
</comment>
<dbReference type="InterPro" id="IPR006086">
    <property type="entry name" value="XPG-I_dom"/>
</dbReference>
<dbReference type="Gene3D" id="3.40.50.1010">
    <property type="entry name" value="5'-nuclease"/>
    <property type="match status" value="1"/>
</dbReference>
<evidence type="ECO:0000256" key="4">
    <source>
        <dbReference type="ARBA" id="ARBA00022759"/>
    </source>
</evidence>
<dbReference type="PRINTS" id="PR00853">
    <property type="entry name" value="XPGRADSUPER"/>
</dbReference>
<dbReference type="PANTHER" id="PTHR11081">
    <property type="entry name" value="FLAP ENDONUCLEASE FAMILY MEMBER"/>
    <property type="match status" value="1"/>
</dbReference>
<dbReference type="SMART" id="SM00485">
    <property type="entry name" value="XPGN"/>
    <property type="match status" value="1"/>
</dbReference>
<evidence type="ECO:0000256" key="3">
    <source>
        <dbReference type="ARBA" id="ARBA00022723"/>
    </source>
</evidence>
<dbReference type="InterPro" id="IPR036279">
    <property type="entry name" value="5-3_exonuclease_C_sf"/>
</dbReference>
<keyword evidence="3" id="KW-0479">Metal-binding</keyword>